<evidence type="ECO:0000313" key="1">
    <source>
        <dbReference type="EMBL" id="KAF2117805.1"/>
    </source>
</evidence>
<protein>
    <submittedName>
        <fullName evidence="1">Uncharacterized protein</fullName>
    </submittedName>
</protein>
<dbReference type="AlphaFoldDB" id="A0A6A5ZF21"/>
<accession>A0A6A5ZF21</accession>
<reference evidence="1" key="1">
    <citation type="journal article" date="2020" name="Stud. Mycol.">
        <title>101 Dothideomycetes genomes: a test case for predicting lifestyles and emergence of pathogens.</title>
        <authorList>
            <person name="Haridas S."/>
            <person name="Albert R."/>
            <person name="Binder M."/>
            <person name="Bloem J."/>
            <person name="Labutti K."/>
            <person name="Salamov A."/>
            <person name="Andreopoulos B."/>
            <person name="Baker S."/>
            <person name="Barry K."/>
            <person name="Bills G."/>
            <person name="Bluhm B."/>
            <person name="Cannon C."/>
            <person name="Castanera R."/>
            <person name="Culley D."/>
            <person name="Daum C."/>
            <person name="Ezra D."/>
            <person name="Gonzalez J."/>
            <person name="Henrissat B."/>
            <person name="Kuo A."/>
            <person name="Liang C."/>
            <person name="Lipzen A."/>
            <person name="Lutzoni F."/>
            <person name="Magnuson J."/>
            <person name="Mondo S."/>
            <person name="Nolan M."/>
            <person name="Ohm R."/>
            <person name="Pangilinan J."/>
            <person name="Park H.-J."/>
            <person name="Ramirez L."/>
            <person name="Alfaro M."/>
            <person name="Sun H."/>
            <person name="Tritt A."/>
            <person name="Yoshinaga Y."/>
            <person name="Zwiers L.-H."/>
            <person name="Turgeon B."/>
            <person name="Goodwin S."/>
            <person name="Spatafora J."/>
            <person name="Crous P."/>
            <person name="Grigoriev I."/>
        </authorList>
    </citation>
    <scope>NUCLEOTIDE SEQUENCE</scope>
    <source>
        <strain evidence="1">CBS 627.86</strain>
    </source>
</reference>
<keyword evidence="2" id="KW-1185">Reference proteome</keyword>
<dbReference type="Proteomes" id="UP000799770">
    <property type="component" value="Unassembled WGS sequence"/>
</dbReference>
<evidence type="ECO:0000313" key="2">
    <source>
        <dbReference type="Proteomes" id="UP000799770"/>
    </source>
</evidence>
<dbReference type="OrthoDB" id="2951834at2759"/>
<proteinExistence type="predicted"/>
<organism evidence="1 2">
    <name type="scientific">Lophiotrema nucula</name>
    <dbReference type="NCBI Taxonomy" id="690887"/>
    <lineage>
        <taxon>Eukaryota</taxon>
        <taxon>Fungi</taxon>
        <taxon>Dikarya</taxon>
        <taxon>Ascomycota</taxon>
        <taxon>Pezizomycotina</taxon>
        <taxon>Dothideomycetes</taxon>
        <taxon>Pleosporomycetidae</taxon>
        <taxon>Pleosporales</taxon>
        <taxon>Lophiotremataceae</taxon>
        <taxon>Lophiotrema</taxon>
    </lineage>
</organism>
<gene>
    <name evidence="1" type="ORF">BDV96DRAFT_597680</name>
</gene>
<sequence length="230" mass="26399">MTMDHTSDADLVQGILQLPSELRLEIYHWIWQGSVISFKQCEVTILAKYGKLDDDTEYDNLALGKAFVNNMFRRECVQHLYDFAQFLVGPNLPSQYPQSLPIPIPLKLECARRWKFDGIFTMVGYAPDTRRQKSGLRPVQPMKQSSRNFRGHLAGLETSMSALRLKYQEGSTEEMFQAKCIEVATGLVAEQEAYEVDEQMHKFERVDGIPDQTISTLEIVSPQYARKRSL</sequence>
<name>A0A6A5ZF21_9PLEO</name>
<dbReference type="EMBL" id="ML977318">
    <property type="protein sequence ID" value="KAF2117805.1"/>
    <property type="molecule type" value="Genomic_DNA"/>
</dbReference>